<protein>
    <submittedName>
        <fullName evidence="6">Protein painting of fourth</fullName>
    </submittedName>
</protein>
<feature type="domain" description="RRM" evidence="4">
    <location>
        <begin position="223"/>
        <end position="297"/>
    </location>
</feature>
<dbReference type="PaxDb" id="121845-A0A3Q0IL16"/>
<dbReference type="AlphaFoldDB" id="A0A3Q0IL16"/>
<dbReference type="Proteomes" id="UP000079169">
    <property type="component" value="Unplaced"/>
</dbReference>
<dbReference type="InterPro" id="IPR035979">
    <property type="entry name" value="RBD_domain_sf"/>
</dbReference>
<proteinExistence type="predicted"/>
<dbReference type="STRING" id="121845.A0A3Q0IL16"/>
<dbReference type="PROSITE" id="PS50102">
    <property type="entry name" value="RRM"/>
    <property type="match status" value="1"/>
</dbReference>
<dbReference type="KEGG" id="dci:103505978"/>
<evidence type="ECO:0000256" key="3">
    <source>
        <dbReference type="SAM" id="MobiDB-lite"/>
    </source>
</evidence>
<sequence>MSQPNFDPRLLMPPPLYPPRGHRGPLFRVPRLPGPRHWRGGRGHPHRAFPHPPHPPPPGMRGNFLHPRHFHTPKVFHQKHKEKLRNMRREMKRPLPARGDKSSEVSVQQQTRPWNLKDAERALTFETEYNESKGKTQIKIEFPDTEVDRDNVRCLHPNINNVYFKSPPMPRYCYVQLRPDADVNKVLSDLNSKPLPEFNGKCLRATLAEVKKEELKPGDIDPYTLYIGNIPPHVNLTFFKEFFPNATRKDIGHAQKLKNTRYAFVRFSCLKDAIDGFKRMINKEFDSRSVIVRFKRFRESKNASTEVPSHSGGQGGDELDEEEFHYVPETRSQISKSSSGSSEDCPEEAEEYNPEEYDMDEINPPPRPPSLALLRFLRSNDEDEDSYRDFDPKRNMTVLPDDVISVRTTDSLLDLDTPYK</sequence>
<evidence type="ECO:0000313" key="6">
    <source>
        <dbReference type="RefSeq" id="XP_026676971.1"/>
    </source>
</evidence>
<dbReference type="InterPro" id="IPR012677">
    <property type="entry name" value="Nucleotide-bd_a/b_plait_sf"/>
</dbReference>
<dbReference type="Gene3D" id="3.30.70.330">
    <property type="match status" value="1"/>
</dbReference>
<organism evidence="5 6">
    <name type="scientific">Diaphorina citri</name>
    <name type="common">Asian citrus psyllid</name>
    <dbReference type="NCBI Taxonomy" id="121845"/>
    <lineage>
        <taxon>Eukaryota</taxon>
        <taxon>Metazoa</taxon>
        <taxon>Ecdysozoa</taxon>
        <taxon>Arthropoda</taxon>
        <taxon>Hexapoda</taxon>
        <taxon>Insecta</taxon>
        <taxon>Pterygota</taxon>
        <taxon>Neoptera</taxon>
        <taxon>Paraneoptera</taxon>
        <taxon>Hemiptera</taxon>
        <taxon>Sternorrhyncha</taxon>
        <taxon>Psylloidea</taxon>
        <taxon>Psyllidae</taxon>
        <taxon>Diaphorininae</taxon>
        <taxon>Diaphorina</taxon>
    </lineage>
</organism>
<dbReference type="RefSeq" id="XP_026676971.1">
    <property type="nucleotide sequence ID" value="XM_026821170.1"/>
</dbReference>
<dbReference type="InterPro" id="IPR000504">
    <property type="entry name" value="RRM_dom"/>
</dbReference>
<dbReference type="CDD" id="cd00590">
    <property type="entry name" value="RRM_SF"/>
    <property type="match status" value="1"/>
</dbReference>
<keyword evidence="5" id="KW-1185">Reference proteome</keyword>
<dbReference type="GeneID" id="103505978"/>
<keyword evidence="1 2" id="KW-0694">RNA-binding</keyword>
<dbReference type="CTD" id="37947"/>
<feature type="compositionally biased region" description="Low complexity" evidence="3">
    <location>
        <begin position="332"/>
        <end position="343"/>
    </location>
</feature>
<reference evidence="6" key="1">
    <citation type="submission" date="2025-08" db="UniProtKB">
        <authorList>
            <consortium name="RefSeq"/>
        </authorList>
    </citation>
    <scope>IDENTIFICATION</scope>
</reference>
<evidence type="ECO:0000313" key="5">
    <source>
        <dbReference type="Proteomes" id="UP000079169"/>
    </source>
</evidence>
<dbReference type="SUPFAM" id="SSF54928">
    <property type="entry name" value="RNA-binding domain, RBD"/>
    <property type="match status" value="1"/>
</dbReference>
<name>A0A3Q0IL16_DIACI</name>
<gene>
    <name evidence="6" type="primary">LOC103505978</name>
</gene>
<accession>A0A3Q0IL16</accession>
<feature type="region of interest" description="Disordered" evidence="3">
    <location>
        <begin position="329"/>
        <end position="371"/>
    </location>
</feature>
<evidence type="ECO:0000259" key="4">
    <source>
        <dbReference type="PROSITE" id="PS50102"/>
    </source>
</evidence>
<feature type="region of interest" description="Disordered" evidence="3">
    <location>
        <begin position="37"/>
        <end position="56"/>
    </location>
</feature>
<feature type="compositionally biased region" description="Basic residues" evidence="3">
    <location>
        <begin position="37"/>
        <end position="49"/>
    </location>
</feature>
<feature type="compositionally biased region" description="Acidic residues" evidence="3">
    <location>
        <begin position="344"/>
        <end position="361"/>
    </location>
</feature>
<dbReference type="GO" id="GO:0003723">
    <property type="term" value="F:RNA binding"/>
    <property type="evidence" value="ECO:0007669"/>
    <property type="project" value="UniProtKB-UniRule"/>
</dbReference>
<evidence type="ECO:0000256" key="1">
    <source>
        <dbReference type="ARBA" id="ARBA00022884"/>
    </source>
</evidence>
<evidence type="ECO:0000256" key="2">
    <source>
        <dbReference type="PROSITE-ProRule" id="PRU00176"/>
    </source>
</evidence>
<dbReference type="SMART" id="SM00360">
    <property type="entry name" value="RRM"/>
    <property type="match status" value="1"/>
</dbReference>